<dbReference type="AlphaFoldDB" id="A0A5A9P8K8"/>
<keyword evidence="3" id="KW-1185">Reference proteome</keyword>
<evidence type="ECO:0000313" key="2">
    <source>
        <dbReference type="EMBL" id="KAA0718270.1"/>
    </source>
</evidence>
<dbReference type="EMBL" id="SOYY01000008">
    <property type="protein sequence ID" value="KAA0718270.1"/>
    <property type="molecule type" value="Genomic_DNA"/>
</dbReference>
<evidence type="ECO:0000313" key="3">
    <source>
        <dbReference type="Proteomes" id="UP000324632"/>
    </source>
</evidence>
<proteinExistence type="predicted"/>
<protein>
    <submittedName>
        <fullName evidence="2">Protein FAM83H</fullName>
    </submittedName>
</protein>
<gene>
    <name evidence="2" type="ORF">E1301_Tti001136</name>
</gene>
<organism evidence="2 3">
    <name type="scientific">Triplophysa tibetana</name>
    <dbReference type="NCBI Taxonomy" id="1572043"/>
    <lineage>
        <taxon>Eukaryota</taxon>
        <taxon>Metazoa</taxon>
        <taxon>Chordata</taxon>
        <taxon>Craniata</taxon>
        <taxon>Vertebrata</taxon>
        <taxon>Euteleostomi</taxon>
        <taxon>Actinopterygii</taxon>
        <taxon>Neopterygii</taxon>
        <taxon>Teleostei</taxon>
        <taxon>Ostariophysi</taxon>
        <taxon>Cypriniformes</taxon>
        <taxon>Nemacheilidae</taxon>
        <taxon>Triplophysa</taxon>
    </lineage>
</organism>
<name>A0A5A9P8K8_9TELE</name>
<dbReference type="Proteomes" id="UP000324632">
    <property type="component" value="Chromosome 8"/>
</dbReference>
<reference evidence="2 3" key="1">
    <citation type="journal article" date="2019" name="Mol. Ecol. Resour.">
        <title>Chromosome-level genome assembly of Triplophysa tibetana, a fish adapted to the harsh high-altitude environment of the Tibetan Plateau.</title>
        <authorList>
            <person name="Yang X."/>
            <person name="Liu H."/>
            <person name="Ma Z."/>
            <person name="Zou Y."/>
            <person name="Zou M."/>
            <person name="Mao Y."/>
            <person name="Li X."/>
            <person name="Wang H."/>
            <person name="Chen T."/>
            <person name="Wang W."/>
            <person name="Yang R."/>
        </authorList>
    </citation>
    <scope>NUCLEOTIDE SEQUENCE [LARGE SCALE GENOMIC DNA]</scope>
    <source>
        <strain evidence="2">TTIB1903HZAU</strain>
        <tissue evidence="2">Muscle</tissue>
    </source>
</reference>
<feature type="compositionally biased region" description="Polar residues" evidence="1">
    <location>
        <begin position="37"/>
        <end position="49"/>
    </location>
</feature>
<sequence length="112" mass="12640">MAENPKPIPSAHQSSTANVISCSNLRDDTKVLLEQISAKNQRTKPTLASANEEKEGGVKSEGQQLSSFSGRPWSSKASAEDKEILLQKMEKMRKERKVYSRFQVIFRFCCDF</sequence>
<feature type="region of interest" description="Disordered" evidence="1">
    <location>
        <begin position="36"/>
        <end position="74"/>
    </location>
</feature>
<accession>A0A5A9P8K8</accession>
<comment type="caution">
    <text evidence="2">The sequence shown here is derived from an EMBL/GenBank/DDBJ whole genome shotgun (WGS) entry which is preliminary data.</text>
</comment>
<evidence type="ECO:0000256" key="1">
    <source>
        <dbReference type="SAM" id="MobiDB-lite"/>
    </source>
</evidence>